<accession>A0A6N3GME5</accession>
<name>A0A6N3GME5_9BACT</name>
<proteinExistence type="predicted"/>
<gene>
    <name evidence="1" type="ORF">PCLFYP37_00516</name>
</gene>
<reference evidence="1" key="1">
    <citation type="submission" date="2019-11" db="EMBL/GenBank/DDBJ databases">
        <authorList>
            <person name="Feng L."/>
        </authorList>
    </citation>
    <scope>NUCLEOTIDE SEQUENCE</scope>
    <source>
        <strain evidence="1">PclaraLFYP37</strain>
    </source>
</reference>
<dbReference type="AlphaFoldDB" id="A0A6N3GME5"/>
<dbReference type="GO" id="GO:0000287">
    <property type="term" value="F:magnesium ion binding"/>
    <property type="evidence" value="ECO:0007669"/>
    <property type="project" value="InterPro"/>
</dbReference>
<dbReference type="InterPro" id="IPR037143">
    <property type="entry name" value="4-PPantetheinyl_Trfase_dom_sf"/>
</dbReference>
<dbReference type="EMBL" id="CACRUT010000031">
    <property type="protein sequence ID" value="VYU66037.1"/>
    <property type="molecule type" value="Genomic_DNA"/>
</dbReference>
<protein>
    <recommendedName>
        <fullName evidence="2">Holo-(Acyl carrier protein) synthase 2</fullName>
    </recommendedName>
</protein>
<evidence type="ECO:0008006" key="2">
    <source>
        <dbReference type="Google" id="ProtNLM"/>
    </source>
</evidence>
<dbReference type="RefSeq" id="WP_118146334.1">
    <property type="nucleotide sequence ID" value="NZ_CACRUT010000031.1"/>
</dbReference>
<organism evidence="1">
    <name type="scientific">Paraprevotella clara</name>
    <dbReference type="NCBI Taxonomy" id="454154"/>
    <lineage>
        <taxon>Bacteria</taxon>
        <taxon>Pseudomonadati</taxon>
        <taxon>Bacteroidota</taxon>
        <taxon>Bacteroidia</taxon>
        <taxon>Bacteroidales</taxon>
        <taxon>Prevotellaceae</taxon>
        <taxon>Paraprevotella</taxon>
    </lineage>
</organism>
<evidence type="ECO:0000313" key="1">
    <source>
        <dbReference type="EMBL" id="VYU66037.1"/>
    </source>
</evidence>
<dbReference type="SUPFAM" id="SSF56214">
    <property type="entry name" value="4'-phosphopantetheinyl transferase"/>
    <property type="match status" value="2"/>
</dbReference>
<dbReference type="GO" id="GO:0008897">
    <property type="term" value="F:holo-[acyl-carrier-protein] synthase activity"/>
    <property type="evidence" value="ECO:0007669"/>
    <property type="project" value="InterPro"/>
</dbReference>
<sequence length="214" mass="24876">MPLFRKINCEKGWGGIWKITETFDELCDMLPHSACYREHAFHFAAERRRLEYVAVRLLIFTLTGEELQVEYLPSGRPFFRDRRLQLSISHTFGYAAVLFSEEYEAGLDIEVFSERIVKLKERLIGPEEAAETTYEILLHWSAKEAVFKILDEEGIDFRKNLTVQNLSCPAMPDHTEAKGDFSLYYHLSDGKTGTFPVHYETTADFVLTYAFRKL</sequence>
<dbReference type="Gene3D" id="3.90.470.20">
    <property type="entry name" value="4'-phosphopantetheinyl transferase domain"/>
    <property type="match status" value="1"/>
</dbReference>